<dbReference type="GO" id="GO:0046872">
    <property type="term" value="F:metal ion binding"/>
    <property type="evidence" value="ECO:0007669"/>
    <property type="project" value="InterPro"/>
</dbReference>
<feature type="region of interest" description="Disordered" evidence="6">
    <location>
        <begin position="272"/>
        <end position="331"/>
    </location>
</feature>
<dbReference type="Pfam" id="PF24695">
    <property type="entry name" value="PITM1-3"/>
    <property type="match status" value="1"/>
</dbReference>
<dbReference type="Gene3D" id="3.30.530.20">
    <property type="match status" value="1"/>
</dbReference>
<evidence type="ECO:0000259" key="7">
    <source>
        <dbReference type="PROSITE" id="PS51043"/>
    </source>
</evidence>
<evidence type="ECO:0000313" key="8">
    <source>
        <dbReference type="EMBL" id="CAF1096636.1"/>
    </source>
</evidence>
<dbReference type="GO" id="GO:0031210">
    <property type="term" value="F:phosphatidylcholine binding"/>
    <property type="evidence" value="ECO:0007669"/>
    <property type="project" value="TreeGrafter"/>
</dbReference>
<dbReference type="PRINTS" id="PR00391">
    <property type="entry name" value="PITRANSFER"/>
</dbReference>
<sequence length="1221" mass="138243">MLIKEYRIPVPMTVDEYRIAQLYMIVKKSREETNSSGSGVEIIKNEPYTNGPGGSGQYTFKIYHIERHLPGWFKAILPANAMKIEEEAWNAYPYTKTRYRCPFIDRFLIEVETCYQADFGTQENIFQLKPQEIDQRVVEFLDIVSSQPLADNPSENPSVFYSEKTGRGPLASDWFEQMKKTTRKDSIMCAYKLCRAEFRYWGMQSRCERFIHEIALRKTILRAHRQAWCWQDEYQGLSLADIRHLEDETQRELNKRMAQFQNEMIRSSVSHSVCDNNNTTNRTESANDINQPLSVKRTRQMSIDSINATRPRINSFPVPPLPTDETPDDEFFDAESSIEGISSSRSSRTLTRSLEDIHLNDSNNSGSHHSSIEDDERAAESLPSDDIDKCQIEILILIFYGGNIFSTEDAFISAKKTDFITFRSTFETVMRNHYSRIEGKIAIRFVVCRSICTETINLLNNLSPYGTLNTTYDISHSETLPINAIPLFATSNGSYQSSLMSTVAEANKVYQDFISSKEGKNFSGQVVIIGDANGGILAYDALCLNQNFDDTTSLYGEEGTSPRMPALNKRAHKDNSDTASGYSGHRQTTKRNIINDTLDTSDNISRSEDNCHTRQDNYGLTLAFDVNEFFSFGSPLSLILAYRKMLSETVVRPICGQLYNLFHACDPNASRIEPLIQSEFSQIPPCCVSRYSQFPLGDGESTLLVEYVHKYSKLFVNKNSNTSSNDTNAIFSDLRQTWWGSRRVDYIVYCPESLMSQPAHVLPIVFHSSYWESRDIMSFILRNITRNQEQSHLFSSQTTNNPCSFTPVKPTERWAHRTTGVKIRNLAPNHRGNDTLVVDARSQTIHAKFHYGPIDMVCLANEKVDIYVMRSAPYGEWTLLDTVETDTHGRIRYTIPDNKKLPLGLHPVKCVVRGDHTTVDLHLTVLPPKSEAVIFSIDGSFTSSFSVSHHDPKVRPGAVDVVRYWQELGYIIIYITARPDIQQRRVVHWLAQHNFPHGLTLFNDGISREPIKHKAEMLRAAIENADLTIMAAYGSSKDVPGYQLIHVPPERLFVVGKVKNRFQGQARFIVDGYAVHLAELSKPGVIRPSKSNSRHLIRKACFNLPKLTSITMTQSSTSLINTRQIATSSAHSSASMPSSHHPLIDQTLSVPLTHRKINFNDDANIARRHHLLTFSASQSKDAAARSLSPRITRHTTTTTTTIAAATVATNNTYNPSSIEKL</sequence>
<dbReference type="PANTHER" id="PTHR10658:SF81">
    <property type="entry name" value="PROTEIN RETINAL DEGENERATION B"/>
    <property type="match status" value="1"/>
</dbReference>
<evidence type="ECO:0000256" key="4">
    <source>
        <dbReference type="ARBA" id="ARBA00022553"/>
    </source>
</evidence>
<dbReference type="GO" id="GO:0035091">
    <property type="term" value="F:phosphatidylinositol binding"/>
    <property type="evidence" value="ECO:0007669"/>
    <property type="project" value="TreeGrafter"/>
</dbReference>
<dbReference type="Pfam" id="PF02121">
    <property type="entry name" value="IP_trans"/>
    <property type="match status" value="1"/>
</dbReference>
<comment type="caution">
    <text evidence="8">The sequence shown here is derived from an EMBL/GenBank/DDBJ whole genome shotgun (WGS) entry which is preliminary data.</text>
</comment>
<name>A0A814NS06_ADIRI</name>
<keyword evidence="9" id="KW-1185">Reference proteome</keyword>
<keyword evidence="4" id="KW-0597">Phosphoprotein</keyword>
<evidence type="ECO:0000256" key="5">
    <source>
        <dbReference type="ARBA" id="ARBA00022837"/>
    </source>
</evidence>
<dbReference type="InterPro" id="IPR055261">
    <property type="entry name" value="PI_transfer_N"/>
</dbReference>
<dbReference type="GO" id="GO:0012505">
    <property type="term" value="C:endomembrane system"/>
    <property type="evidence" value="ECO:0007669"/>
    <property type="project" value="UniProtKB-SubCell"/>
</dbReference>
<dbReference type="SMART" id="SM00775">
    <property type="entry name" value="LNS2"/>
    <property type="match status" value="1"/>
</dbReference>
<keyword evidence="5" id="KW-0106">Calcium</keyword>
<dbReference type="InterPro" id="IPR023214">
    <property type="entry name" value="HAD_sf"/>
</dbReference>
<feature type="region of interest" description="Disordered" evidence="6">
    <location>
        <begin position="558"/>
        <end position="594"/>
    </location>
</feature>
<dbReference type="PANTHER" id="PTHR10658">
    <property type="entry name" value="PHOSPHATIDYLINOSITOL TRANSFER PROTEIN"/>
    <property type="match status" value="1"/>
</dbReference>
<evidence type="ECO:0000256" key="6">
    <source>
        <dbReference type="SAM" id="MobiDB-lite"/>
    </source>
</evidence>
<evidence type="ECO:0000256" key="3">
    <source>
        <dbReference type="ARBA" id="ARBA00022481"/>
    </source>
</evidence>
<dbReference type="GO" id="GO:0071944">
    <property type="term" value="C:cell periphery"/>
    <property type="evidence" value="ECO:0007669"/>
    <property type="project" value="UniProtKB-ARBA"/>
</dbReference>
<keyword evidence="3" id="KW-0488">Methylation</keyword>
<dbReference type="GO" id="GO:0008526">
    <property type="term" value="F:phosphatidylinositol transfer activity"/>
    <property type="evidence" value="ECO:0007669"/>
    <property type="project" value="TreeGrafter"/>
</dbReference>
<dbReference type="SUPFAM" id="SSF55961">
    <property type="entry name" value="Bet v1-like"/>
    <property type="match status" value="1"/>
</dbReference>
<dbReference type="InterPro" id="IPR036412">
    <property type="entry name" value="HAD-like_sf"/>
</dbReference>
<dbReference type="SUPFAM" id="SSF56784">
    <property type="entry name" value="HAD-like"/>
    <property type="match status" value="1"/>
</dbReference>
<dbReference type="GO" id="GO:0008525">
    <property type="term" value="F:phosphatidylcholine transporter activity"/>
    <property type="evidence" value="ECO:0007669"/>
    <property type="project" value="TreeGrafter"/>
</dbReference>
<evidence type="ECO:0000256" key="1">
    <source>
        <dbReference type="ARBA" id="ARBA00004184"/>
    </source>
</evidence>
<dbReference type="InterPro" id="IPR004177">
    <property type="entry name" value="DDHD_dom"/>
</dbReference>
<evidence type="ECO:0000313" key="9">
    <source>
        <dbReference type="Proteomes" id="UP000663828"/>
    </source>
</evidence>
<evidence type="ECO:0000256" key="2">
    <source>
        <dbReference type="ARBA" id="ARBA00010316"/>
    </source>
</evidence>
<dbReference type="GO" id="GO:0005737">
    <property type="term" value="C:cytoplasm"/>
    <property type="evidence" value="ECO:0007669"/>
    <property type="project" value="TreeGrafter"/>
</dbReference>
<dbReference type="Pfam" id="PF24694">
    <property type="entry name" value="LNS2_PITM1-3"/>
    <property type="match status" value="1"/>
</dbReference>
<dbReference type="Proteomes" id="UP000663828">
    <property type="component" value="Unassembled WGS sequence"/>
</dbReference>
<organism evidence="8 9">
    <name type="scientific">Adineta ricciae</name>
    <name type="common">Rotifer</name>
    <dbReference type="NCBI Taxonomy" id="249248"/>
    <lineage>
        <taxon>Eukaryota</taxon>
        <taxon>Metazoa</taxon>
        <taxon>Spiralia</taxon>
        <taxon>Gnathifera</taxon>
        <taxon>Rotifera</taxon>
        <taxon>Eurotatoria</taxon>
        <taxon>Bdelloidea</taxon>
        <taxon>Adinetida</taxon>
        <taxon>Adinetidae</taxon>
        <taxon>Adineta</taxon>
    </lineage>
</organism>
<comment type="subcellular location">
    <subcellularLocation>
        <location evidence="1">Endomembrane system</location>
        <topology evidence="1">Peripheral membrane protein</topology>
    </subcellularLocation>
</comment>
<accession>A0A814NS06</accession>
<dbReference type="Pfam" id="PF02862">
    <property type="entry name" value="DDHD"/>
    <property type="match status" value="1"/>
</dbReference>
<protein>
    <recommendedName>
        <fullName evidence="7">DDHD domain-containing protein</fullName>
    </recommendedName>
</protein>
<dbReference type="AlphaFoldDB" id="A0A814NS06"/>
<comment type="similarity">
    <text evidence="2">Belongs to the PtdIns transfer protein family. PI transfer class IIA subfamily.</text>
</comment>
<dbReference type="Gene3D" id="3.40.50.1000">
    <property type="entry name" value="HAD superfamily/HAD-like"/>
    <property type="match status" value="1"/>
</dbReference>
<dbReference type="FunFam" id="3.30.530.20:FF:000028">
    <property type="entry name" value="Phosphatidylinositol transfer protein 5"/>
    <property type="match status" value="1"/>
</dbReference>
<feature type="region of interest" description="Disordered" evidence="6">
    <location>
        <begin position="357"/>
        <end position="383"/>
    </location>
</feature>
<gene>
    <name evidence="8" type="ORF">XAT740_LOCUS18126</name>
</gene>
<feature type="compositionally biased region" description="Polar residues" evidence="6">
    <location>
        <begin position="272"/>
        <end position="293"/>
    </location>
</feature>
<dbReference type="InterPro" id="IPR023393">
    <property type="entry name" value="START-like_dom_sf"/>
</dbReference>
<feature type="domain" description="DDHD" evidence="7">
    <location>
        <begin position="622"/>
        <end position="786"/>
    </location>
</feature>
<dbReference type="EMBL" id="CAJNOR010001201">
    <property type="protein sequence ID" value="CAF1096636.1"/>
    <property type="molecule type" value="Genomic_DNA"/>
</dbReference>
<dbReference type="SMART" id="SM01127">
    <property type="entry name" value="DDHD"/>
    <property type="match status" value="1"/>
</dbReference>
<dbReference type="InterPro" id="IPR001666">
    <property type="entry name" value="PI_transfer"/>
</dbReference>
<dbReference type="PROSITE" id="PS51043">
    <property type="entry name" value="DDHD"/>
    <property type="match status" value="1"/>
</dbReference>
<reference evidence="8" key="1">
    <citation type="submission" date="2021-02" db="EMBL/GenBank/DDBJ databases">
        <authorList>
            <person name="Nowell W R."/>
        </authorList>
    </citation>
    <scope>NUCLEOTIDE SEQUENCE</scope>
</reference>
<dbReference type="InterPro" id="IPR031315">
    <property type="entry name" value="LNS2/PITP"/>
</dbReference>
<feature type="compositionally biased region" description="Low complexity" evidence="6">
    <location>
        <begin position="360"/>
        <end position="369"/>
    </location>
</feature>
<proteinExistence type="inferred from homology"/>